<dbReference type="GO" id="GO:0046872">
    <property type="term" value="F:metal ion binding"/>
    <property type="evidence" value="ECO:0007669"/>
    <property type="project" value="UniProtKB-KW"/>
</dbReference>
<keyword evidence="10" id="KW-0482">Metalloprotease</keyword>
<keyword evidence="3" id="KW-1003">Cell membrane</keyword>
<evidence type="ECO:0000256" key="11">
    <source>
        <dbReference type="ARBA" id="ARBA00023136"/>
    </source>
</evidence>
<dbReference type="InterPro" id="IPR050083">
    <property type="entry name" value="HtpX_protease"/>
</dbReference>
<evidence type="ECO:0000313" key="16">
    <source>
        <dbReference type="Proteomes" id="UP001050975"/>
    </source>
</evidence>
<comment type="cofactor">
    <cofactor evidence="1">
        <name>Zn(2+)</name>
        <dbReference type="ChEBI" id="CHEBI:29105"/>
    </cofactor>
</comment>
<evidence type="ECO:0000259" key="14">
    <source>
        <dbReference type="Pfam" id="PF01435"/>
    </source>
</evidence>
<keyword evidence="4 15" id="KW-0645">Protease</keyword>
<keyword evidence="5 13" id="KW-0812">Transmembrane</keyword>
<feature type="compositionally biased region" description="Polar residues" evidence="12">
    <location>
        <begin position="110"/>
        <end position="125"/>
    </location>
</feature>
<evidence type="ECO:0000256" key="3">
    <source>
        <dbReference type="ARBA" id="ARBA00022475"/>
    </source>
</evidence>
<evidence type="ECO:0000256" key="6">
    <source>
        <dbReference type="ARBA" id="ARBA00022723"/>
    </source>
</evidence>
<name>A0AAV3XJR7_9CYAN</name>
<gene>
    <name evidence="15" type="ORF">MiSe_75270</name>
</gene>
<evidence type="ECO:0000256" key="9">
    <source>
        <dbReference type="ARBA" id="ARBA00022989"/>
    </source>
</evidence>
<sequence>MTSLPDSSVEAGLAALKKGDYNSAIAHLESVCDIEIDPTTIERAQMGLVVAYSNSGKVQQGIALCQHLTTSTNPQVKQWADNKLAEITHNSTSVKTTPTENPTGFVPLDQTPQTNQPSSKQTTEVSGFVPLENIPPQKNRQVIPPLGKAGEQDGGRAGEQGSAVGTGFTNNLTTKSDNLTKPAPVGEQKSKKDTVSRNVPAPEPSSVLASKEASSRPASSISSSRNSTSYSPQPHTWRQAQRAQRWQPLPVNVGFKPDLTQLWGVQIVTAIALFWMLRLILQFGAAVTNDLFVKLPYLEPIQAFYGFYYQPTLPILIGLAILLVLSPWLIDGLLKLFYGNKPLSVETLKTHSQEAARVLQRLSRERRIPVPKLGILPTDAPLALTYGNLPNTARIVVSKGLLEQLTDDEIGAIYAAEMGQIRRWDFVLMSLGVLVAQIPYTIYRLVAEWGEQWEGPILRGTTGAIAQIAYAIYWLLRWPLVWLSRIRIYFSDRFSCDVTGNPNGLSRAILKIAIGIAKDIEQQGKTTWLLEGFDLLMPLGYRQAISLGSVHAYTAFEPVLAWDVLNPYSRWLALNNSHPLTGDRLQLLSRYARHWKLETELDFSSPTEKARPNSAFRLQAAPYFGILIGLILGALLWLLGEVGSLARIRLLSWLLNDYWWFLRGFVLSGFSIGTLIRINSFFPDITPSTRADETTLPDLLGDPDALPIDSQPVRFPGKLLGRPGIANWLGQDLILQSGAGLVKLHYLSWLGPIGNIILGTNRPSHLINRSVTVSGWFRRGATPWIDIEAIATSNGKTSPSGHPIWSTILATGSAVVAAYIILKGGF</sequence>
<dbReference type="RefSeq" id="WP_226590659.1">
    <property type="nucleotide sequence ID" value="NZ_BLAY01000177.1"/>
</dbReference>
<dbReference type="GO" id="GO:0005886">
    <property type="term" value="C:plasma membrane"/>
    <property type="evidence" value="ECO:0007669"/>
    <property type="project" value="UniProtKB-SubCell"/>
</dbReference>
<feature type="transmembrane region" description="Helical" evidence="13">
    <location>
        <begin position="804"/>
        <end position="822"/>
    </location>
</feature>
<keyword evidence="11 13" id="KW-0472">Membrane</keyword>
<feature type="region of interest" description="Disordered" evidence="12">
    <location>
        <begin position="90"/>
        <end position="243"/>
    </location>
</feature>
<evidence type="ECO:0000256" key="12">
    <source>
        <dbReference type="SAM" id="MobiDB-lite"/>
    </source>
</evidence>
<keyword evidence="7" id="KW-0378">Hydrolase</keyword>
<feature type="transmembrane region" description="Helical" evidence="13">
    <location>
        <begin position="307"/>
        <end position="330"/>
    </location>
</feature>
<keyword evidence="6" id="KW-0479">Metal-binding</keyword>
<evidence type="ECO:0000256" key="1">
    <source>
        <dbReference type="ARBA" id="ARBA00001947"/>
    </source>
</evidence>
<protein>
    <submittedName>
        <fullName evidence="15">Zn-dependent protease with chaperone function-like protein</fullName>
    </submittedName>
</protein>
<proteinExistence type="predicted"/>
<keyword evidence="16" id="KW-1185">Reference proteome</keyword>
<evidence type="ECO:0000256" key="10">
    <source>
        <dbReference type="ARBA" id="ARBA00023049"/>
    </source>
</evidence>
<dbReference type="Gene3D" id="3.30.2010.10">
    <property type="entry name" value="Metalloproteases ('zincins'), catalytic domain"/>
    <property type="match status" value="1"/>
</dbReference>
<feature type="transmembrane region" description="Helical" evidence="13">
    <location>
        <begin position="262"/>
        <end position="287"/>
    </location>
</feature>
<organism evidence="15 16">
    <name type="scientific">Microseira wollei NIES-4236</name>
    <dbReference type="NCBI Taxonomy" id="2530354"/>
    <lineage>
        <taxon>Bacteria</taxon>
        <taxon>Bacillati</taxon>
        <taxon>Cyanobacteriota</taxon>
        <taxon>Cyanophyceae</taxon>
        <taxon>Oscillatoriophycideae</taxon>
        <taxon>Aerosakkonematales</taxon>
        <taxon>Aerosakkonemataceae</taxon>
        <taxon>Microseira</taxon>
    </lineage>
</organism>
<evidence type="ECO:0000256" key="2">
    <source>
        <dbReference type="ARBA" id="ARBA00004651"/>
    </source>
</evidence>
<evidence type="ECO:0000256" key="13">
    <source>
        <dbReference type="SAM" id="Phobius"/>
    </source>
</evidence>
<evidence type="ECO:0000313" key="15">
    <source>
        <dbReference type="EMBL" id="GET42709.1"/>
    </source>
</evidence>
<feature type="compositionally biased region" description="Low complexity" evidence="12">
    <location>
        <begin position="209"/>
        <end position="243"/>
    </location>
</feature>
<evidence type="ECO:0000256" key="5">
    <source>
        <dbReference type="ARBA" id="ARBA00022692"/>
    </source>
</evidence>
<keyword evidence="9 13" id="KW-1133">Transmembrane helix</keyword>
<dbReference type="AlphaFoldDB" id="A0AAV3XJR7"/>
<accession>A0AAV3XJR7</accession>
<dbReference type="GO" id="GO:0004222">
    <property type="term" value="F:metalloendopeptidase activity"/>
    <property type="evidence" value="ECO:0007669"/>
    <property type="project" value="InterPro"/>
</dbReference>
<feature type="transmembrane region" description="Helical" evidence="13">
    <location>
        <begin position="426"/>
        <end position="445"/>
    </location>
</feature>
<reference evidence="15" key="1">
    <citation type="submission" date="2019-10" db="EMBL/GenBank/DDBJ databases">
        <title>Draft genome sequece of Microseira wollei NIES-4236.</title>
        <authorList>
            <person name="Yamaguchi H."/>
            <person name="Suzuki S."/>
            <person name="Kawachi M."/>
        </authorList>
    </citation>
    <scope>NUCLEOTIDE SEQUENCE</scope>
    <source>
        <strain evidence="15">NIES-4236</strain>
    </source>
</reference>
<feature type="transmembrane region" description="Helical" evidence="13">
    <location>
        <begin position="457"/>
        <end position="476"/>
    </location>
</feature>
<evidence type="ECO:0000256" key="8">
    <source>
        <dbReference type="ARBA" id="ARBA00022833"/>
    </source>
</evidence>
<dbReference type="PANTHER" id="PTHR43221:SF1">
    <property type="entry name" value="PROTEASE HTPX"/>
    <property type="match status" value="1"/>
</dbReference>
<feature type="transmembrane region" description="Helical" evidence="13">
    <location>
        <begin position="658"/>
        <end position="678"/>
    </location>
</feature>
<dbReference type="PANTHER" id="PTHR43221">
    <property type="entry name" value="PROTEASE HTPX"/>
    <property type="match status" value="1"/>
</dbReference>
<keyword evidence="8" id="KW-0862">Zinc</keyword>
<dbReference type="GO" id="GO:0006508">
    <property type="term" value="P:proteolysis"/>
    <property type="evidence" value="ECO:0007669"/>
    <property type="project" value="UniProtKB-KW"/>
</dbReference>
<dbReference type="Pfam" id="PF01435">
    <property type="entry name" value="Peptidase_M48"/>
    <property type="match status" value="1"/>
</dbReference>
<dbReference type="Proteomes" id="UP001050975">
    <property type="component" value="Unassembled WGS sequence"/>
</dbReference>
<comment type="caution">
    <text evidence="15">The sequence shown here is derived from an EMBL/GenBank/DDBJ whole genome shotgun (WGS) entry which is preliminary data.</text>
</comment>
<dbReference type="InterPro" id="IPR001915">
    <property type="entry name" value="Peptidase_M48"/>
</dbReference>
<dbReference type="EMBL" id="BLAY01000177">
    <property type="protein sequence ID" value="GET42709.1"/>
    <property type="molecule type" value="Genomic_DNA"/>
</dbReference>
<feature type="transmembrane region" description="Helical" evidence="13">
    <location>
        <begin position="620"/>
        <end position="638"/>
    </location>
</feature>
<feature type="domain" description="Peptidase M48" evidence="14">
    <location>
        <begin position="353"/>
        <end position="590"/>
    </location>
</feature>
<comment type="subcellular location">
    <subcellularLocation>
        <location evidence="2">Cell membrane</location>
        <topology evidence="2">Multi-pass membrane protein</topology>
    </subcellularLocation>
</comment>
<evidence type="ECO:0000256" key="7">
    <source>
        <dbReference type="ARBA" id="ARBA00022801"/>
    </source>
</evidence>
<feature type="compositionally biased region" description="Polar residues" evidence="12">
    <location>
        <begin position="167"/>
        <end position="179"/>
    </location>
</feature>
<feature type="compositionally biased region" description="Polar residues" evidence="12">
    <location>
        <begin position="90"/>
        <end position="102"/>
    </location>
</feature>
<evidence type="ECO:0000256" key="4">
    <source>
        <dbReference type="ARBA" id="ARBA00022670"/>
    </source>
</evidence>